<comment type="subcellular location">
    <subcellularLocation>
        <location evidence="7">Cytoplasm</location>
    </subcellularLocation>
    <subcellularLocation>
        <location evidence="7">Cell membrane</location>
        <topology evidence="7">Peripheral membrane protein</topology>
    </subcellularLocation>
</comment>
<dbReference type="Proteomes" id="UP000431913">
    <property type="component" value="Unassembled WGS sequence"/>
</dbReference>
<keyword evidence="7" id="KW-0699">rRNA-binding</keyword>
<evidence type="ECO:0000313" key="13">
    <source>
        <dbReference type="EMBL" id="KUE75655.1"/>
    </source>
</evidence>
<dbReference type="GO" id="GO:0000028">
    <property type="term" value="P:ribosomal small subunit assembly"/>
    <property type="evidence" value="ECO:0007669"/>
    <property type="project" value="TreeGrafter"/>
</dbReference>
<organism evidence="12 16">
    <name type="scientific">Ruthenibacterium lactatiformans</name>
    <dbReference type="NCBI Taxonomy" id="1550024"/>
    <lineage>
        <taxon>Bacteria</taxon>
        <taxon>Bacillati</taxon>
        <taxon>Bacillota</taxon>
        <taxon>Clostridia</taxon>
        <taxon>Eubacteriales</taxon>
        <taxon>Oscillospiraceae</taxon>
        <taxon>Ruthenibacterium</taxon>
    </lineage>
</organism>
<evidence type="ECO:0000313" key="18">
    <source>
        <dbReference type="Proteomes" id="UP000431913"/>
    </source>
</evidence>
<dbReference type="CDD" id="cd04163">
    <property type="entry name" value="Era"/>
    <property type="match status" value="1"/>
</dbReference>
<dbReference type="GO" id="GO:0070181">
    <property type="term" value="F:small ribosomal subunit rRNA binding"/>
    <property type="evidence" value="ECO:0007669"/>
    <property type="project" value="UniProtKB-UniRule"/>
</dbReference>
<proteinExistence type="inferred from homology"/>
<evidence type="ECO:0000256" key="4">
    <source>
        <dbReference type="ARBA" id="ARBA00022884"/>
    </source>
</evidence>
<feature type="region of interest" description="G5" evidence="8">
    <location>
        <begin position="154"/>
        <end position="156"/>
    </location>
</feature>
<comment type="subunit">
    <text evidence="7">Monomer.</text>
</comment>
<dbReference type="GO" id="GO:0003924">
    <property type="term" value="F:GTPase activity"/>
    <property type="evidence" value="ECO:0007669"/>
    <property type="project" value="UniProtKB-UniRule"/>
</dbReference>
<name>A0A0D8J2S9_9FIRM</name>
<keyword evidence="7" id="KW-0690">Ribosome biogenesis</keyword>
<dbReference type="CDD" id="cd22534">
    <property type="entry name" value="KH-II_Era"/>
    <property type="match status" value="1"/>
</dbReference>
<feature type="region of interest" description="G4" evidence="8">
    <location>
        <begin position="124"/>
        <end position="127"/>
    </location>
</feature>
<dbReference type="PROSITE" id="PS51713">
    <property type="entry name" value="G_ERA"/>
    <property type="match status" value="1"/>
</dbReference>
<evidence type="ECO:0000256" key="7">
    <source>
        <dbReference type="HAMAP-Rule" id="MF_00367"/>
    </source>
</evidence>
<dbReference type="GeneID" id="42855461"/>
<evidence type="ECO:0000313" key="12">
    <source>
        <dbReference type="EMBL" id="KJF41069.1"/>
    </source>
</evidence>
<evidence type="ECO:0000313" key="17">
    <source>
        <dbReference type="Proteomes" id="UP000053433"/>
    </source>
</evidence>
<dbReference type="HAMAP" id="MF_00367">
    <property type="entry name" value="GTPase_Era"/>
    <property type="match status" value="1"/>
</dbReference>
<dbReference type="EMBL" id="JXXK01000002">
    <property type="protein sequence ID" value="KJF41069.1"/>
    <property type="molecule type" value="Genomic_DNA"/>
</dbReference>
<dbReference type="PANTHER" id="PTHR42698:SF1">
    <property type="entry name" value="GTPASE ERA, MITOCHONDRIAL"/>
    <property type="match status" value="1"/>
</dbReference>
<dbReference type="Pfam" id="PF07650">
    <property type="entry name" value="KH_2"/>
    <property type="match status" value="1"/>
</dbReference>
<dbReference type="PATRIC" id="fig|1550024.3.peg.505"/>
<evidence type="ECO:0000256" key="5">
    <source>
        <dbReference type="ARBA" id="ARBA00023134"/>
    </source>
</evidence>
<evidence type="ECO:0000256" key="9">
    <source>
        <dbReference type="RuleBase" id="RU003761"/>
    </source>
</evidence>
<sequence>MQQEQTKSIFVAIVGRPNVGKSSLLNRMVGEKVAIVTAKPQTTRTRITGILTRGAVQYVFLDTPGIHRPRTRLGERMAKATADSVAEVDAVVMLFEPYGELTEAEQALVEDIRVKKVPALAAVNKTDTLKKETDLAVRMQFLEELGVFRGVLPLCVSEDRGCTELLDALLPFAVESPHYFPDDAYTDMPEKALVAEVLREKMLLNLRDEIPHGTAVTVERFKERGDKDIIDIDVNIYCEKKSHKGMIIGKGGQMLKKIASEARVECEEFLGARVNLQCWVKIKDDWRDNDFLLNNFGFQK</sequence>
<keyword evidence="5 7" id="KW-0342">GTP-binding</keyword>
<dbReference type="GO" id="GO:0005829">
    <property type="term" value="C:cytosol"/>
    <property type="evidence" value="ECO:0007669"/>
    <property type="project" value="TreeGrafter"/>
</dbReference>
<feature type="region of interest" description="G2" evidence="8">
    <location>
        <begin position="41"/>
        <end position="45"/>
    </location>
</feature>
<protein>
    <recommendedName>
        <fullName evidence="2 7">GTPase Era</fullName>
    </recommendedName>
</protein>
<evidence type="ECO:0000256" key="6">
    <source>
        <dbReference type="ARBA" id="ARBA00023136"/>
    </source>
</evidence>
<dbReference type="NCBIfam" id="TIGR00436">
    <property type="entry name" value="era"/>
    <property type="match status" value="1"/>
</dbReference>
<dbReference type="InterPro" id="IPR015946">
    <property type="entry name" value="KH_dom-like_a/b"/>
</dbReference>
<feature type="domain" description="Era-type G" evidence="11">
    <location>
        <begin position="7"/>
        <end position="175"/>
    </location>
</feature>
<gene>
    <name evidence="7" type="primary">era</name>
    <name evidence="13" type="ORF">ASJ35_12850</name>
    <name evidence="14" type="ORF">FYJ76_08595</name>
    <name evidence="15" type="ORF">GMD52_08365</name>
    <name evidence="12" type="ORF">TQ39_02275</name>
</gene>
<reference evidence="12" key="1">
    <citation type="submission" date="2015-02" db="EMBL/GenBank/DDBJ databases">
        <title>A novel member of the family Ruminococcaceae isolated from human feces.</title>
        <authorList>
            <person name="Shkoporov A.N."/>
            <person name="Chaplin A.V."/>
            <person name="Motuzova O.V."/>
            <person name="Kafarskaia L.I."/>
            <person name="Khokhlova E.V."/>
            <person name="Efimov B.A."/>
        </authorList>
    </citation>
    <scope>NUCLEOTIDE SEQUENCE [LARGE SCALE GENOMIC DNA]</scope>
    <source>
        <strain evidence="12">585-1</strain>
    </source>
</reference>
<dbReference type="RefSeq" id="WP_009325985.1">
    <property type="nucleotide sequence ID" value="NZ_CATXDA010000092.1"/>
</dbReference>
<evidence type="ECO:0000313" key="15">
    <source>
        <dbReference type="EMBL" id="MTS51554.1"/>
    </source>
</evidence>
<dbReference type="Proteomes" id="UP000053433">
    <property type="component" value="Unassembled WGS sequence"/>
</dbReference>
<dbReference type="SUPFAM" id="SSF52540">
    <property type="entry name" value="P-loop containing nucleoside triphosphate hydrolases"/>
    <property type="match status" value="1"/>
</dbReference>
<evidence type="ECO:0000256" key="2">
    <source>
        <dbReference type="ARBA" id="ARBA00020484"/>
    </source>
</evidence>
<reference evidence="13 17" key="2">
    <citation type="submission" date="2015-10" db="EMBL/GenBank/DDBJ databases">
        <title>A novel member of the family Ruminococcaceae isolated from human faeces.</title>
        <authorList>
            <person name="Shkoporov A.N."/>
            <person name="Chaplin A.V."/>
            <person name="Motuzova O.V."/>
            <person name="Kafarskaia L.I."/>
            <person name="Efimov B.A."/>
        </authorList>
    </citation>
    <scope>NUCLEOTIDE SEQUENCE [LARGE SCALE GENOMIC DNA]</scope>
    <source>
        <strain evidence="13 17">668</strain>
    </source>
</reference>
<dbReference type="InterPro" id="IPR009019">
    <property type="entry name" value="KH_sf_prok-type"/>
</dbReference>
<keyword evidence="6 7" id="KW-0472">Membrane</keyword>
<dbReference type="Pfam" id="PF01926">
    <property type="entry name" value="MMR_HSR1"/>
    <property type="match status" value="1"/>
</dbReference>
<dbReference type="EMBL" id="WMZR01000009">
    <property type="protein sequence ID" value="MTS51554.1"/>
    <property type="molecule type" value="Genomic_DNA"/>
</dbReference>
<dbReference type="Gene3D" id="3.40.50.300">
    <property type="entry name" value="P-loop containing nucleotide triphosphate hydrolases"/>
    <property type="match status" value="1"/>
</dbReference>
<feature type="binding site" evidence="7">
    <location>
        <begin position="15"/>
        <end position="22"/>
    </location>
    <ligand>
        <name>GTP</name>
        <dbReference type="ChEBI" id="CHEBI:37565"/>
    </ligand>
</feature>
<dbReference type="Gene3D" id="3.30.300.20">
    <property type="match status" value="1"/>
</dbReference>
<evidence type="ECO:0000259" key="11">
    <source>
        <dbReference type="PROSITE" id="PS51713"/>
    </source>
</evidence>
<dbReference type="InterPro" id="IPR006073">
    <property type="entry name" value="GTP-bd"/>
</dbReference>
<dbReference type="GO" id="GO:0043024">
    <property type="term" value="F:ribosomal small subunit binding"/>
    <property type="evidence" value="ECO:0007669"/>
    <property type="project" value="TreeGrafter"/>
</dbReference>
<comment type="similarity">
    <text evidence="1 7 8 9">Belongs to the TRAFAC class TrmE-Era-EngA-EngB-Septin-like GTPase superfamily. Era GTPase family.</text>
</comment>
<dbReference type="GO" id="GO:0005886">
    <property type="term" value="C:plasma membrane"/>
    <property type="evidence" value="ECO:0007669"/>
    <property type="project" value="UniProtKB-SubCell"/>
</dbReference>
<keyword evidence="7" id="KW-0963">Cytoplasm</keyword>
<dbReference type="EMBL" id="VUNJ01000007">
    <property type="protein sequence ID" value="MST91995.1"/>
    <property type="molecule type" value="Genomic_DNA"/>
</dbReference>
<dbReference type="SUPFAM" id="SSF54814">
    <property type="entry name" value="Prokaryotic type KH domain (KH-domain type II)"/>
    <property type="match status" value="1"/>
</dbReference>
<dbReference type="Proteomes" id="UP000449193">
    <property type="component" value="Unassembled WGS sequence"/>
</dbReference>
<dbReference type="AlphaFoldDB" id="A0A0D8J2S9"/>
<feature type="region of interest" description="G3" evidence="8">
    <location>
        <begin position="62"/>
        <end position="65"/>
    </location>
</feature>
<dbReference type="PROSITE" id="PS50823">
    <property type="entry name" value="KH_TYPE_2"/>
    <property type="match status" value="1"/>
</dbReference>
<accession>A0A0W7TPB9</accession>
<keyword evidence="3 7" id="KW-0547">Nucleotide-binding</keyword>
<feature type="binding site" evidence="7">
    <location>
        <begin position="62"/>
        <end position="66"/>
    </location>
    <ligand>
        <name>GTP</name>
        <dbReference type="ChEBI" id="CHEBI:37565"/>
    </ligand>
</feature>
<dbReference type="InterPro" id="IPR004044">
    <property type="entry name" value="KH_dom_type_2"/>
</dbReference>
<evidence type="ECO:0000259" key="10">
    <source>
        <dbReference type="PROSITE" id="PS50823"/>
    </source>
</evidence>
<feature type="domain" description="KH type-2" evidence="10">
    <location>
        <begin position="206"/>
        <end position="284"/>
    </location>
</feature>
<dbReference type="InterPro" id="IPR005662">
    <property type="entry name" value="GTPase_Era-like"/>
</dbReference>
<evidence type="ECO:0000256" key="8">
    <source>
        <dbReference type="PROSITE-ProRule" id="PRU01050"/>
    </source>
</evidence>
<dbReference type="EMBL" id="LMUA01000018">
    <property type="protein sequence ID" value="KUE75655.1"/>
    <property type="molecule type" value="Genomic_DNA"/>
</dbReference>
<keyword evidence="16" id="KW-1185">Reference proteome</keyword>
<reference evidence="15 19" key="3">
    <citation type="journal article" date="2019" name="Nat. Med.">
        <title>A library of human gut bacterial isolates paired with longitudinal multiomics data enables mechanistic microbiome research.</title>
        <authorList>
            <person name="Poyet M."/>
            <person name="Groussin M."/>
            <person name="Gibbons S.M."/>
            <person name="Avila-Pacheco J."/>
            <person name="Jiang X."/>
            <person name="Kearney S.M."/>
            <person name="Perrotta A.R."/>
            <person name="Berdy B."/>
            <person name="Zhao S."/>
            <person name="Lieberman T.D."/>
            <person name="Swanson P.K."/>
            <person name="Smith M."/>
            <person name="Roesemann S."/>
            <person name="Alexander J.E."/>
            <person name="Rich S.A."/>
            <person name="Livny J."/>
            <person name="Vlamakis H."/>
            <person name="Clish C."/>
            <person name="Bullock K."/>
            <person name="Deik A."/>
            <person name="Scott J."/>
            <person name="Pierce K.A."/>
            <person name="Xavier R.J."/>
            <person name="Alm E.J."/>
        </authorList>
    </citation>
    <scope>NUCLEOTIDE SEQUENCE [LARGE SCALE GENOMIC DNA]</scope>
    <source>
        <strain evidence="15 19">BIOML-A7</strain>
    </source>
</reference>
<accession>A0A0D8J2S9</accession>
<evidence type="ECO:0000313" key="16">
    <source>
        <dbReference type="Proteomes" id="UP000032483"/>
    </source>
</evidence>
<evidence type="ECO:0000313" key="19">
    <source>
        <dbReference type="Proteomes" id="UP000449193"/>
    </source>
</evidence>
<comment type="caution">
    <text evidence="12">The sequence shown here is derived from an EMBL/GenBank/DDBJ whole genome shotgun (WGS) entry which is preliminary data.</text>
</comment>
<feature type="binding site" evidence="7">
    <location>
        <begin position="124"/>
        <end position="127"/>
    </location>
    <ligand>
        <name>GTP</name>
        <dbReference type="ChEBI" id="CHEBI:37565"/>
    </ligand>
</feature>
<dbReference type="NCBIfam" id="TIGR00231">
    <property type="entry name" value="small_GTP"/>
    <property type="match status" value="1"/>
</dbReference>
<dbReference type="InterPro" id="IPR030388">
    <property type="entry name" value="G_ERA_dom"/>
</dbReference>
<dbReference type="InterPro" id="IPR005225">
    <property type="entry name" value="Small_GTP-bd"/>
</dbReference>
<dbReference type="InterPro" id="IPR027417">
    <property type="entry name" value="P-loop_NTPase"/>
</dbReference>
<feature type="region of interest" description="G1" evidence="8">
    <location>
        <begin position="15"/>
        <end position="22"/>
    </location>
</feature>
<dbReference type="NCBIfam" id="NF000908">
    <property type="entry name" value="PRK00089.1"/>
    <property type="match status" value="1"/>
</dbReference>
<evidence type="ECO:0000313" key="14">
    <source>
        <dbReference type="EMBL" id="MST91995.1"/>
    </source>
</evidence>
<keyword evidence="4 7" id="KW-0694">RNA-binding</keyword>
<reference evidence="14 18" key="4">
    <citation type="submission" date="2019-08" db="EMBL/GenBank/DDBJ databases">
        <title>In-depth cultivation of the pig gut microbiome towards novel bacterial diversity and tailored functional studies.</title>
        <authorList>
            <person name="Wylensek D."/>
            <person name="Hitch T.C.A."/>
            <person name="Clavel T."/>
        </authorList>
    </citation>
    <scope>NUCLEOTIDE SEQUENCE [LARGE SCALE GENOMIC DNA]</scope>
    <source>
        <strain evidence="14 18">WCA3-601-WT-6J</strain>
    </source>
</reference>
<keyword evidence="7" id="KW-1003">Cell membrane</keyword>
<dbReference type="GO" id="GO:0005525">
    <property type="term" value="F:GTP binding"/>
    <property type="evidence" value="ECO:0007669"/>
    <property type="project" value="UniProtKB-UniRule"/>
</dbReference>
<evidence type="ECO:0000256" key="3">
    <source>
        <dbReference type="ARBA" id="ARBA00022741"/>
    </source>
</evidence>
<dbReference type="Proteomes" id="UP000032483">
    <property type="component" value="Unassembled WGS sequence"/>
</dbReference>
<dbReference type="PANTHER" id="PTHR42698">
    <property type="entry name" value="GTPASE ERA"/>
    <property type="match status" value="1"/>
</dbReference>
<comment type="function">
    <text evidence="7">An essential GTPase that binds both GDP and GTP, with rapid nucleotide exchange. Plays a role in 16S rRNA processing and 30S ribosomal subunit biogenesis and possibly also in cell cycle regulation and energy metabolism.</text>
</comment>
<evidence type="ECO:0000256" key="1">
    <source>
        <dbReference type="ARBA" id="ARBA00007921"/>
    </source>
</evidence>